<evidence type="ECO:0000259" key="3">
    <source>
        <dbReference type="PROSITE" id="PS50977"/>
    </source>
</evidence>
<protein>
    <submittedName>
        <fullName evidence="4">Transcriptional regulator, TetR family</fullName>
    </submittedName>
</protein>
<dbReference type="InterPro" id="IPR001647">
    <property type="entry name" value="HTH_TetR"/>
</dbReference>
<dbReference type="SUPFAM" id="SSF46689">
    <property type="entry name" value="Homeodomain-like"/>
    <property type="match status" value="1"/>
</dbReference>
<evidence type="ECO:0000256" key="2">
    <source>
        <dbReference type="PROSITE-ProRule" id="PRU00335"/>
    </source>
</evidence>
<dbReference type="Pfam" id="PF00440">
    <property type="entry name" value="TetR_N"/>
    <property type="match status" value="1"/>
</dbReference>
<proteinExistence type="predicted"/>
<dbReference type="AlphaFoldDB" id="A0A1M7KEE0"/>
<accession>A0A1M7KEE0</accession>
<name>A0A1M7KEE0_RUMFL</name>
<dbReference type="RefSeq" id="WP_072951110.1">
    <property type="nucleotide sequence ID" value="NZ_FRCT01000008.1"/>
</dbReference>
<dbReference type="OrthoDB" id="9814200at2"/>
<sequence length="208" mass="24431">MSVPDRSIDPRLLASAQTEFMKHGYLNAELKTICENAGITTGAVYKRYKGKEDLFCAVVEDITEQLGLFLKERSDIDFSALSDEMIYQSWQMTYDSMLPLFNLLYDHRQIFVLLIDKSAGTRYESFNHDFVIKMSYAYEQFYAETKKRGLAQAEVTREEFHVLLSSFWTCICEPFVHDMSWEQIEEHCRIVCRFFNWSDVIMLKKGNK</sequence>
<dbReference type="Proteomes" id="UP000184394">
    <property type="component" value="Unassembled WGS sequence"/>
</dbReference>
<evidence type="ECO:0000256" key="1">
    <source>
        <dbReference type="ARBA" id="ARBA00023125"/>
    </source>
</evidence>
<dbReference type="GO" id="GO:0003677">
    <property type="term" value="F:DNA binding"/>
    <property type="evidence" value="ECO:0007669"/>
    <property type="project" value="UniProtKB-UniRule"/>
</dbReference>
<dbReference type="PROSITE" id="PS50977">
    <property type="entry name" value="HTH_TETR_2"/>
    <property type="match status" value="1"/>
</dbReference>
<evidence type="ECO:0000313" key="5">
    <source>
        <dbReference type="Proteomes" id="UP000184394"/>
    </source>
</evidence>
<gene>
    <name evidence="4" type="ORF">SAMN04487860_10885</name>
</gene>
<reference evidence="4 5" key="1">
    <citation type="submission" date="2016-11" db="EMBL/GenBank/DDBJ databases">
        <authorList>
            <person name="Jaros S."/>
            <person name="Januszkiewicz K."/>
            <person name="Wedrychowicz H."/>
        </authorList>
    </citation>
    <scope>NUCLEOTIDE SEQUENCE [LARGE SCALE GENOMIC DNA]</scope>
    <source>
        <strain evidence="4 5">Y1</strain>
    </source>
</reference>
<dbReference type="PRINTS" id="PR00455">
    <property type="entry name" value="HTHTETR"/>
</dbReference>
<dbReference type="EMBL" id="FRCT01000008">
    <property type="protein sequence ID" value="SHM63658.1"/>
    <property type="molecule type" value="Genomic_DNA"/>
</dbReference>
<dbReference type="Gene3D" id="1.10.357.10">
    <property type="entry name" value="Tetracycline Repressor, domain 2"/>
    <property type="match status" value="1"/>
</dbReference>
<feature type="domain" description="HTH tetR-type" evidence="3">
    <location>
        <begin position="6"/>
        <end position="66"/>
    </location>
</feature>
<evidence type="ECO:0000313" key="4">
    <source>
        <dbReference type="EMBL" id="SHM63658.1"/>
    </source>
</evidence>
<organism evidence="4 5">
    <name type="scientific">Ruminococcus flavefaciens</name>
    <dbReference type="NCBI Taxonomy" id="1265"/>
    <lineage>
        <taxon>Bacteria</taxon>
        <taxon>Bacillati</taxon>
        <taxon>Bacillota</taxon>
        <taxon>Clostridia</taxon>
        <taxon>Eubacteriales</taxon>
        <taxon>Oscillospiraceae</taxon>
        <taxon>Ruminococcus</taxon>
    </lineage>
</organism>
<feature type="DNA-binding region" description="H-T-H motif" evidence="2">
    <location>
        <begin position="29"/>
        <end position="48"/>
    </location>
</feature>
<keyword evidence="1 2" id="KW-0238">DNA-binding</keyword>
<dbReference type="InterPro" id="IPR009057">
    <property type="entry name" value="Homeodomain-like_sf"/>
</dbReference>